<evidence type="ECO:0000313" key="3">
    <source>
        <dbReference type="Proteomes" id="UP001501725"/>
    </source>
</evidence>
<evidence type="ECO:0000313" key="2">
    <source>
        <dbReference type="EMBL" id="GAA4331024.1"/>
    </source>
</evidence>
<sequence length="128" mass="13746">MTTLTHNNYTSVTTPHNEVTVDAHDGLFTRFLNWADGQERYRFGWLAAALATHGCALTPLTLFAIILSGNIMALWVVALACMGATLVTNLAAMPTKITIPVFLASIVIDLAVIISCICAGFDITGTYI</sequence>
<reference evidence="3" key="1">
    <citation type="journal article" date="2019" name="Int. J. Syst. Evol. Microbiol.">
        <title>The Global Catalogue of Microorganisms (GCM) 10K type strain sequencing project: providing services to taxonomists for standard genome sequencing and annotation.</title>
        <authorList>
            <consortium name="The Broad Institute Genomics Platform"/>
            <consortium name="The Broad Institute Genome Sequencing Center for Infectious Disease"/>
            <person name="Wu L."/>
            <person name="Ma J."/>
        </authorList>
    </citation>
    <scope>NUCLEOTIDE SEQUENCE [LARGE SCALE GENOMIC DNA]</scope>
    <source>
        <strain evidence="3">JCM 17919</strain>
    </source>
</reference>
<name>A0ABP8GWL2_9BACT</name>
<protein>
    <submittedName>
        <fullName evidence="2">Uncharacterized protein</fullName>
    </submittedName>
</protein>
<feature type="transmembrane region" description="Helical" evidence="1">
    <location>
        <begin position="72"/>
        <end position="92"/>
    </location>
</feature>
<accession>A0ABP8GWL2</accession>
<proteinExistence type="predicted"/>
<keyword evidence="1" id="KW-0472">Membrane</keyword>
<feature type="transmembrane region" description="Helical" evidence="1">
    <location>
        <begin position="43"/>
        <end position="66"/>
    </location>
</feature>
<dbReference type="RefSeq" id="WP_345255809.1">
    <property type="nucleotide sequence ID" value="NZ_BAABGY010000007.1"/>
</dbReference>
<keyword evidence="1" id="KW-0812">Transmembrane</keyword>
<organism evidence="2 3">
    <name type="scientific">Flaviaesturariibacter amylovorans</name>
    <dbReference type="NCBI Taxonomy" id="1084520"/>
    <lineage>
        <taxon>Bacteria</taxon>
        <taxon>Pseudomonadati</taxon>
        <taxon>Bacteroidota</taxon>
        <taxon>Chitinophagia</taxon>
        <taxon>Chitinophagales</taxon>
        <taxon>Chitinophagaceae</taxon>
        <taxon>Flaviaestuariibacter</taxon>
    </lineage>
</organism>
<dbReference type="EMBL" id="BAABGY010000007">
    <property type="protein sequence ID" value="GAA4331024.1"/>
    <property type="molecule type" value="Genomic_DNA"/>
</dbReference>
<dbReference type="Proteomes" id="UP001501725">
    <property type="component" value="Unassembled WGS sequence"/>
</dbReference>
<evidence type="ECO:0000256" key="1">
    <source>
        <dbReference type="SAM" id="Phobius"/>
    </source>
</evidence>
<gene>
    <name evidence="2" type="ORF">GCM10023184_22490</name>
</gene>
<feature type="transmembrane region" description="Helical" evidence="1">
    <location>
        <begin position="99"/>
        <end position="123"/>
    </location>
</feature>
<keyword evidence="1" id="KW-1133">Transmembrane helix</keyword>
<comment type="caution">
    <text evidence="2">The sequence shown here is derived from an EMBL/GenBank/DDBJ whole genome shotgun (WGS) entry which is preliminary data.</text>
</comment>
<keyword evidence="3" id="KW-1185">Reference proteome</keyword>